<dbReference type="RefSeq" id="WP_139203952.1">
    <property type="nucleotide sequence ID" value="NZ_FOJN01000010.1"/>
</dbReference>
<dbReference type="EMBL" id="FOJN01000010">
    <property type="protein sequence ID" value="SFA55755.1"/>
    <property type="molecule type" value="Genomic_DNA"/>
</dbReference>
<evidence type="ECO:0000313" key="3">
    <source>
        <dbReference type="Proteomes" id="UP000182054"/>
    </source>
</evidence>
<name>A0A1I0TVB2_9NOCA</name>
<dbReference type="Proteomes" id="UP000182054">
    <property type="component" value="Unassembled WGS sequence"/>
</dbReference>
<evidence type="ECO:0008006" key="4">
    <source>
        <dbReference type="Google" id="ProtNLM"/>
    </source>
</evidence>
<dbReference type="GeneID" id="85486461"/>
<feature type="signal peptide" evidence="1">
    <location>
        <begin position="1"/>
        <end position="20"/>
    </location>
</feature>
<gene>
    <name evidence="2" type="ORF">SAMN05444374_11019</name>
</gene>
<keyword evidence="1" id="KW-0732">Signal</keyword>
<proteinExistence type="predicted"/>
<organism evidence="2 3">
    <name type="scientific">Rhodococcoides kroppenstedtii</name>
    <dbReference type="NCBI Taxonomy" id="293050"/>
    <lineage>
        <taxon>Bacteria</taxon>
        <taxon>Bacillati</taxon>
        <taxon>Actinomycetota</taxon>
        <taxon>Actinomycetes</taxon>
        <taxon>Mycobacteriales</taxon>
        <taxon>Nocardiaceae</taxon>
        <taxon>Rhodococcoides</taxon>
    </lineage>
</organism>
<feature type="chain" id="PRO_5038442206" description="SipW-cognate class signal peptide" evidence="1">
    <location>
        <begin position="21"/>
        <end position="188"/>
    </location>
</feature>
<evidence type="ECO:0000313" key="2">
    <source>
        <dbReference type="EMBL" id="SFA55755.1"/>
    </source>
</evidence>
<accession>A0A1I0TVB2</accession>
<dbReference type="OrthoDB" id="4382164at2"/>
<protein>
    <recommendedName>
        <fullName evidence="4">SipW-cognate class signal peptide</fullName>
    </recommendedName>
</protein>
<dbReference type="AlphaFoldDB" id="A0A1I0TVB2"/>
<evidence type="ECO:0000256" key="1">
    <source>
        <dbReference type="SAM" id="SignalP"/>
    </source>
</evidence>
<sequence length="188" mass="19014">MSRRVWTAAAVLAAAGLTFASVQTTGALWRDSEAVPGATLRAGSLGLSTGAGSGSTYTFTALAKNPVLVNQAVQAPLTITNTGTAPLRFRLTNGGPTVTSAGTTGGVTVSLAGAVVTDAEACTATTGMGSAFPTFTATAPTQGVVGIWQELGRGDSQTWCVRTTLTAAPTTASVTYQHRFAFAVEQVR</sequence>
<reference evidence="2 3" key="1">
    <citation type="submission" date="2016-10" db="EMBL/GenBank/DDBJ databases">
        <authorList>
            <person name="de Groot N.N."/>
        </authorList>
    </citation>
    <scope>NUCLEOTIDE SEQUENCE [LARGE SCALE GENOMIC DNA]</scope>
    <source>
        <strain evidence="2 3">DSM 44908</strain>
    </source>
</reference>